<accession>A0A562IZF7</accession>
<sequence length="107" mass="12139">MNVNVWALNKHRDIRHALLRLHAQLGTEAFLIDTATSPDPRTLYLLHKTDAGVRAWLHTLGQTQGHYGVHLEYPGTNSMDIHEDLSLNELVRVMANHFDVPIIQPLS</sequence>
<evidence type="ECO:0000313" key="2">
    <source>
        <dbReference type="Proteomes" id="UP000319627"/>
    </source>
</evidence>
<dbReference type="RefSeq" id="WP_144570883.1">
    <property type="nucleotide sequence ID" value="NZ_VLKG01000003.1"/>
</dbReference>
<protein>
    <submittedName>
        <fullName evidence="1">Uncharacterized protein</fullName>
    </submittedName>
</protein>
<dbReference type="OrthoDB" id="5569134at2"/>
<proteinExistence type="predicted"/>
<gene>
    <name evidence="1" type="ORF">LX59_01154</name>
</gene>
<reference evidence="1 2" key="1">
    <citation type="submission" date="2019-07" db="EMBL/GenBank/DDBJ databases">
        <title>Genomic Encyclopedia of Type Strains, Phase I: the one thousand microbial genomes (KMG-I) project.</title>
        <authorList>
            <person name="Kyrpides N."/>
        </authorList>
    </citation>
    <scope>NUCLEOTIDE SEQUENCE [LARGE SCALE GENOMIC DNA]</scope>
    <source>
        <strain evidence="1 2">DSM 375</strain>
    </source>
</reference>
<comment type="caution">
    <text evidence="1">The sequence shown here is derived from an EMBL/GenBank/DDBJ whole genome shotgun (WGS) entry which is preliminary data.</text>
</comment>
<dbReference type="Proteomes" id="UP000319627">
    <property type="component" value="Unassembled WGS sequence"/>
</dbReference>
<organism evidence="1 2">
    <name type="scientific">Azomonas agilis</name>
    <dbReference type="NCBI Taxonomy" id="116849"/>
    <lineage>
        <taxon>Bacteria</taxon>
        <taxon>Pseudomonadati</taxon>
        <taxon>Pseudomonadota</taxon>
        <taxon>Gammaproteobacteria</taxon>
        <taxon>Pseudomonadales</taxon>
        <taxon>Pseudomonadaceae</taxon>
        <taxon>Azomonas</taxon>
    </lineage>
</organism>
<keyword evidence="2" id="KW-1185">Reference proteome</keyword>
<evidence type="ECO:0000313" key="1">
    <source>
        <dbReference type="EMBL" id="TWH76233.1"/>
    </source>
</evidence>
<dbReference type="AlphaFoldDB" id="A0A562IZF7"/>
<dbReference type="EMBL" id="VLKG01000003">
    <property type="protein sequence ID" value="TWH76233.1"/>
    <property type="molecule type" value="Genomic_DNA"/>
</dbReference>
<name>A0A562IZF7_9GAMM</name>